<protein>
    <submittedName>
        <fullName evidence="2">Uncharacterized protein</fullName>
    </submittedName>
</protein>
<evidence type="ECO:0000313" key="2">
    <source>
        <dbReference type="EMBL" id="KAK5618700.1"/>
    </source>
</evidence>
<organism evidence="2 3">
    <name type="scientific">Crenichthys baileyi</name>
    <name type="common">White River springfish</name>
    <dbReference type="NCBI Taxonomy" id="28760"/>
    <lineage>
        <taxon>Eukaryota</taxon>
        <taxon>Metazoa</taxon>
        <taxon>Chordata</taxon>
        <taxon>Craniata</taxon>
        <taxon>Vertebrata</taxon>
        <taxon>Euteleostomi</taxon>
        <taxon>Actinopterygii</taxon>
        <taxon>Neopterygii</taxon>
        <taxon>Teleostei</taxon>
        <taxon>Neoteleostei</taxon>
        <taxon>Acanthomorphata</taxon>
        <taxon>Ovalentaria</taxon>
        <taxon>Atherinomorphae</taxon>
        <taxon>Cyprinodontiformes</taxon>
        <taxon>Goodeidae</taxon>
        <taxon>Crenichthys</taxon>
    </lineage>
</organism>
<dbReference type="Proteomes" id="UP001311232">
    <property type="component" value="Unassembled WGS sequence"/>
</dbReference>
<feature type="compositionally biased region" description="Low complexity" evidence="1">
    <location>
        <begin position="55"/>
        <end position="64"/>
    </location>
</feature>
<gene>
    <name evidence="2" type="ORF">CRENBAI_013494</name>
</gene>
<name>A0AAV9SCB5_9TELE</name>
<dbReference type="AlphaFoldDB" id="A0AAV9SCB5"/>
<dbReference type="EMBL" id="JAHHUM010000604">
    <property type="protein sequence ID" value="KAK5618700.1"/>
    <property type="molecule type" value="Genomic_DNA"/>
</dbReference>
<evidence type="ECO:0000256" key="1">
    <source>
        <dbReference type="SAM" id="MobiDB-lite"/>
    </source>
</evidence>
<keyword evidence="3" id="KW-1185">Reference proteome</keyword>
<comment type="caution">
    <text evidence="2">The sequence shown here is derived from an EMBL/GenBank/DDBJ whole genome shotgun (WGS) entry which is preliminary data.</text>
</comment>
<reference evidence="2 3" key="1">
    <citation type="submission" date="2021-06" db="EMBL/GenBank/DDBJ databases">
        <authorList>
            <person name="Palmer J.M."/>
        </authorList>
    </citation>
    <scope>NUCLEOTIDE SEQUENCE [LARGE SCALE GENOMIC DNA]</scope>
    <source>
        <strain evidence="2 3">MEX-2019</strain>
        <tissue evidence="2">Muscle</tissue>
    </source>
</reference>
<proteinExistence type="predicted"/>
<evidence type="ECO:0000313" key="3">
    <source>
        <dbReference type="Proteomes" id="UP001311232"/>
    </source>
</evidence>
<feature type="region of interest" description="Disordered" evidence="1">
    <location>
        <begin position="42"/>
        <end position="88"/>
    </location>
</feature>
<sequence length="123" mass="13689">MSSRPIRREQKINMDVTMETKLVWTKKQDGNKVCVTGVRAPPASTELLPGWRRASSTGPRTKPPSGGGGSRSSHKEEEVRGGEEREQKNLSVQIWEQIGSLQLIHLQVSAVMGFPVFIHLNNK</sequence>
<feature type="compositionally biased region" description="Basic and acidic residues" evidence="1">
    <location>
        <begin position="73"/>
        <end position="88"/>
    </location>
</feature>
<accession>A0AAV9SCB5</accession>